<protein>
    <submittedName>
        <fullName evidence="1">DUF6477 family protein</fullName>
    </submittedName>
</protein>
<accession>A0ABZ2UZP2</accession>
<dbReference type="EMBL" id="CP150951">
    <property type="protein sequence ID" value="WZC47627.2"/>
    <property type="molecule type" value="Genomic_DNA"/>
</dbReference>
<dbReference type="Proteomes" id="UP001440612">
    <property type="component" value="Chromosome"/>
</dbReference>
<name>A0ABZ2UZP2_9RHOB</name>
<dbReference type="Pfam" id="PF20083">
    <property type="entry name" value="DUF6477"/>
    <property type="match status" value="1"/>
</dbReference>
<proteinExistence type="predicted"/>
<sequence>MMLDIKTRLRSLKRPQLLVRAVRFGADDYRRDVHLKRLLNCDTLPRPAEAVMRLLELEAEANHWREIRSGNYVIARHIEILIALSGEAALMQATSSTC</sequence>
<evidence type="ECO:0000313" key="2">
    <source>
        <dbReference type="Proteomes" id="UP001440612"/>
    </source>
</evidence>
<dbReference type="InterPro" id="IPR045516">
    <property type="entry name" value="DUF6477"/>
</dbReference>
<reference evidence="2" key="1">
    <citation type="submission" date="2024-04" db="EMBL/GenBank/DDBJ databases">
        <title>Phylogenomic analyses of a clade within the roseobacter group suggest taxonomic reassignments of species of the genera Aestuariivita, Citreicella, Loktanella, Nautella, Pelagibaca, Ruegeria, Thalassobius, Thiobacimonas and Tropicibacter, and the proposal o.</title>
        <authorList>
            <person name="Jeon C.O."/>
        </authorList>
    </citation>
    <scope>NUCLEOTIDE SEQUENCE [LARGE SCALE GENOMIC DNA]</scope>
    <source>
        <strain evidence="2">BS5-3</strain>
    </source>
</reference>
<gene>
    <name evidence="1" type="ORF">AABB29_11945</name>
</gene>
<evidence type="ECO:0000313" key="1">
    <source>
        <dbReference type="EMBL" id="WZC47627.2"/>
    </source>
</evidence>
<keyword evidence="2" id="KW-1185">Reference proteome</keyword>
<dbReference type="RefSeq" id="WP_373636646.1">
    <property type="nucleotide sequence ID" value="NZ_CP150951.2"/>
</dbReference>
<organism evidence="1 2">
    <name type="scientific">Yoonia phaeophyticola</name>
    <dbReference type="NCBI Taxonomy" id="3137369"/>
    <lineage>
        <taxon>Bacteria</taxon>
        <taxon>Pseudomonadati</taxon>
        <taxon>Pseudomonadota</taxon>
        <taxon>Alphaproteobacteria</taxon>
        <taxon>Rhodobacterales</taxon>
        <taxon>Paracoccaceae</taxon>
        <taxon>Yoonia</taxon>
    </lineage>
</organism>